<feature type="compositionally biased region" description="Acidic residues" evidence="1">
    <location>
        <begin position="121"/>
        <end position="170"/>
    </location>
</feature>
<evidence type="ECO:0000256" key="1">
    <source>
        <dbReference type="SAM" id="MobiDB-lite"/>
    </source>
</evidence>
<keyword evidence="3" id="KW-1185">Reference proteome</keyword>
<organism evidence="2 3">
    <name type="scientific">Symbiodinium pilosum</name>
    <name type="common">Dinoflagellate</name>
    <dbReference type="NCBI Taxonomy" id="2952"/>
    <lineage>
        <taxon>Eukaryota</taxon>
        <taxon>Sar</taxon>
        <taxon>Alveolata</taxon>
        <taxon>Dinophyceae</taxon>
        <taxon>Suessiales</taxon>
        <taxon>Symbiodiniaceae</taxon>
        <taxon>Symbiodinium</taxon>
    </lineage>
</organism>
<feature type="non-terminal residue" evidence="2">
    <location>
        <position position="1"/>
    </location>
</feature>
<dbReference type="OrthoDB" id="10468972at2759"/>
<dbReference type="EMBL" id="CAJNIZ010026914">
    <property type="protein sequence ID" value="CAE7496037.1"/>
    <property type="molecule type" value="Genomic_DNA"/>
</dbReference>
<feature type="region of interest" description="Disordered" evidence="1">
    <location>
        <begin position="80"/>
        <end position="177"/>
    </location>
</feature>
<feature type="compositionally biased region" description="Basic residues" evidence="1">
    <location>
        <begin position="95"/>
        <end position="115"/>
    </location>
</feature>
<dbReference type="AlphaFoldDB" id="A0A812SUD4"/>
<dbReference type="Proteomes" id="UP000649617">
    <property type="component" value="Unassembled WGS sequence"/>
</dbReference>
<protein>
    <submittedName>
        <fullName evidence="2">Uncharacterized protein</fullName>
    </submittedName>
</protein>
<gene>
    <name evidence="2" type="ORF">SPIL2461_LOCUS12802</name>
</gene>
<accession>A0A812SUD4</accession>
<sequence length="194" mass="21530">VEPPVSRKVTEGCLSNSDDQVQVKDFLNSMCSAQGLSDRSCRLYGPFYGVYSHTAEDLFGYHSAKEKEQCDAILEKNLEEAAEEEVEATTTPAPPKRRKKGKKGSKGKKGRKGKKSSLLEEGQEQEQEDQEGQEQEDEGGQEQEDEQEDQQEDEQEDSALDDEDEGDTECAEPQATAFKGQLNRAMAVCRGVSE</sequence>
<evidence type="ECO:0000313" key="2">
    <source>
        <dbReference type="EMBL" id="CAE7496037.1"/>
    </source>
</evidence>
<name>A0A812SUD4_SYMPI</name>
<reference evidence="2" key="1">
    <citation type="submission" date="2021-02" db="EMBL/GenBank/DDBJ databases">
        <authorList>
            <person name="Dougan E. K."/>
            <person name="Rhodes N."/>
            <person name="Thang M."/>
            <person name="Chan C."/>
        </authorList>
    </citation>
    <scope>NUCLEOTIDE SEQUENCE</scope>
</reference>
<evidence type="ECO:0000313" key="3">
    <source>
        <dbReference type="Proteomes" id="UP000649617"/>
    </source>
</evidence>
<comment type="caution">
    <text evidence="2">The sequence shown here is derived from an EMBL/GenBank/DDBJ whole genome shotgun (WGS) entry which is preliminary data.</text>
</comment>
<proteinExistence type="predicted"/>